<dbReference type="InterPro" id="IPR001667">
    <property type="entry name" value="DDH_dom"/>
</dbReference>
<dbReference type="Proteomes" id="UP000233417">
    <property type="component" value="Unassembled WGS sequence"/>
</dbReference>
<proteinExistence type="predicted"/>
<dbReference type="Pfam" id="PF01368">
    <property type="entry name" value="DHH"/>
    <property type="match status" value="1"/>
</dbReference>
<dbReference type="Gene3D" id="3.10.310.30">
    <property type="match status" value="1"/>
</dbReference>
<gene>
    <name evidence="2" type="ORF">CVU76_00970</name>
</gene>
<evidence type="ECO:0000313" key="3">
    <source>
        <dbReference type="Proteomes" id="UP000233417"/>
    </source>
</evidence>
<dbReference type="InterPro" id="IPR038763">
    <property type="entry name" value="DHH_sf"/>
</dbReference>
<sequence>MKKESKELKKLISKAKNILILTHKGPDFDAFCSALILLEYIRTFYKKKNVVFKARQMPTQNIPFMQDIQIVEHLDMGDEDLIILTDSGNMDMCVTHHDSIQNSTAKLIIIDHHDTATEQTDLSVNNNMSSATEQVLTLCMDIEGSRYKITEEISKLGQIGIISDTGRFLYENATPNTYEMMGKLRRVFNLDIEDFTYKNSKFPYETLQPLRIYIKNVKVEGDMAYTYITKKQIEKYELTKTAVNNAQQHVRDRIIRHIQGVHWGFVVKPSYYKENIWQISFRGTKGYQKVDKIAELLGGGGHEYSAAARVEAVDAKEAVSIVLDAIKSSLSS</sequence>
<accession>A0A2N2F300</accession>
<dbReference type="EMBL" id="PHAO01000001">
    <property type="protein sequence ID" value="PKN02595.1"/>
    <property type="molecule type" value="Genomic_DNA"/>
</dbReference>
<dbReference type="AlphaFoldDB" id="A0A2N2F300"/>
<dbReference type="PANTHER" id="PTHR47618:SF1">
    <property type="entry name" value="BIFUNCTIONAL OLIGORIBONUCLEASE AND PAP PHOSPHATASE NRNA"/>
    <property type="match status" value="1"/>
</dbReference>
<feature type="domain" description="DDH" evidence="1">
    <location>
        <begin position="17"/>
        <end position="161"/>
    </location>
</feature>
<evidence type="ECO:0000259" key="1">
    <source>
        <dbReference type="Pfam" id="PF01368"/>
    </source>
</evidence>
<organism evidence="2 3">
    <name type="scientific">Candidatus Dojkabacteria bacterium HGW-Dojkabacteria-1</name>
    <dbReference type="NCBI Taxonomy" id="2013761"/>
    <lineage>
        <taxon>Bacteria</taxon>
        <taxon>Candidatus Dojkabacteria</taxon>
    </lineage>
</organism>
<evidence type="ECO:0000313" key="2">
    <source>
        <dbReference type="EMBL" id="PKN02595.1"/>
    </source>
</evidence>
<protein>
    <recommendedName>
        <fullName evidence="1">DDH domain-containing protein</fullName>
    </recommendedName>
</protein>
<dbReference type="Gene3D" id="3.90.1640.10">
    <property type="entry name" value="inorganic pyrophosphatase (n-terminal core)"/>
    <property type="match status" value="1"/>
</dbReference>
<comment type="caution">
    <text evidence="2">The sequence shown here is derived from an EMBL/GenBank/DDBJ whole genome shotgun (WGS) entry which is preliminary data.</text>
</comment>
<dbReference type="SUPFAM" id="SSF64182">
    <property type="entry name" value="DHH phosphoesterases"/>
    <property type="match status" value="1"/>
</dbReference>
<reference evidence="2 3" key="1">
    <citation type="journal article" date="2017" name="ISME J.">
        <title>Potential for microbial H2 and metal transformations associated with novel bacteria and archaea in deep terrestrial subsurface sediments.</title>
        <authorList>
            <person name="Hernsdorf A.W."/>
            <person name="Amano Y."/>
            <person name="Miyakawa K."/>
            <person name="Ise K."/>
            <person name="Suzuki Y."/>
            <person name="Anantharaman K."/>
            <person name="Probst A."/>
            <person name="Burstein D."/>
            <person name="Thomas B.C."/>
            <person name="Banfield J.F."/>
        </authorList>
    </citation>
    <scope>NUCLEOTIDE SEQUENCE [LARGE SCALE GENOMIC DNA]</scope>
    <source>
        <strain evidence="2">HGW-Dojkabacteria-1</strain>
    </source>
</reference>
<dbReference type="InterPro" id="IPR051319">
    <property type="entry name" value="Oligoribo/pAp-PDE_c-di-AMP_PDE"/>
</dbReference>
<dbReference type="PANTHER" id="PTHR47618">
    <property type="entry name" value="BIFUNCTIONAL OLIGORIBONUCLEASE AND PAP PHOSPHATASE NRNA"/>
    <property type="match status" value="1"/>
</dbReference>
<name>A0A2N2F300_9BACT</name>